<dbReference type="SUPFAM" id="SSF54236">
    <property type="entry name" value="Ubiquitin-like"/>
    <property type="match status" value="1"/>
</dbReference>
<dbReference type="PANTHER" id="PTHR18916:SF85">
    <property type="entry name" value="TUBULIN-FOLDING COFACTOR B"/>
    <property type="match status" value="1"/>
</dbReference>
<protein>
    <submittedName>
        <fullName evidence="8">Tubulin-folding cofactor B-like</fullName>
    </submittedName>
</protein>
<dbReference type="InterPro" id="IPR029071">
    <property type="entry name" value="Ubiquitin-like_domsf"/>
</dbReference>
<dbReference type="Pfam" id="PF01302">
    <property type="entry name" value="CAP_GLY"/>
    <property type="match status" value="1"/>
</dbReference>
<evidence type="ECO:0000256" key="1">
    <source>
        <dbReference type="ARBA" id="ARBA00004496"/>
    </source>
</evidence>
<dbReference type="Gene3D" id="3.10.20.90">
    <property type="entry name" value="Phosphatidylinositol 3-kinase Catalytic Subunit, Chain A, domain 1"/>
    <property type="match status" value="1"/>
</dbReference>
<evidence type="ECO:0000259" key="6">
    <source>
        <dbReference type="PROSITE" id="PS50245"/>
    </source>
</evidence>
<evidence type="ECO:0000313" key="8">
    <source>
        <dbReference type="RefSeq" id="XP_017776441.1"/>
    </source>
</evidence>
<feature type="coiled-coil region" evidence="5">
    <location>
        <begin position="128"/>
        <end position="155"/>
    </location>
</feature>
<dbReference type="SUPFAM" id="SSF74924">
    <property type="entry name" value="Cap-Gly domain"/>
    <property type="match status" value="1"/>
</dbReference>
<evidence type="ECO:0000313" key="7">
    <source>
        <dbReference type="Proteomes" id="UP000695000"/>
    </source>
</evidence>
<accession>A0ABM1MPE1</accession>
<evidence type="ECO:0000256" key="4">
    <source>
        <dbReference type="ARBA" id="ARBA00025779"/>
    </source>
</evidence>
<dbReference type="Pfam" id="PF14560">
    <property type="entry name" value="Ubiquitin_2"/>
    <property type="match status" value="1"/>
</dbReference>
<comment type="subcellular location">
    <subcellularLocation>
        <location evidence="1">Cytoplasm</location>
    </subcellularLocation>
</comment>
<organism evidence="7 8">
    <name type="scientific">Nicrophorus vespilloides</name>
    <name type="common">Boreal carrion beetle</name>
    <dbReference type="NCBI Taxonomy" id="110193"/>
    <lineage>
        <taxon>Eukaryota</taxon>
        <taxon>Metazoa</taxon>
        <taxon>Ecdysozoa</taxon>
        <taxon>Arthropoda</taxon>
        <taxon>Hexapoda</taxon>
        <taxon>Insecta</taxon>
        <taxon>Pterygota</taxon>
        <taxon>Neoptera</taxon>
        <taxon>Endopterygota</taxon>
        <taxon>Coleoptera</taxon>
        <taxon>Polyphaga</taxon>
        <taxon>Staphyliniformia</taxon>
        <taxon>Silphidae</taxon>
        <taxon>Nicrophorinae</taxon>
        <taxon>Nicrophorus</taxon>
    </lineage>
</organism>
<dbReference type="CDD" id="cd01789">
    <property type="entry name" value="Ubl_TBCB"/>
    <property type="match status" value="1"/>
</dbReference>
<sequence>MADFKIITSDFVNVQISTSKDDISLFNEKRFPKDITVLDLKGKLELMTGGSCATMRIEAYNKDNQLICSLTDDQAMLGSYPIESGVRLHVVDNFALRSELDFGNVEKYEMHDDEYAKKSDSVRSFLVKNKMGQYNEEFQRKKEKQEQEEQTLAEATSVGARCKVTVKNAATRLGTVMYSGQVEGLAGYWIGVKYDEPLGKNNGSFKDKSYFECAQNYGAFVKPQNILTGDFPEEEYDLNEEI</sequence>
<evidence type="ECO:0000256" key="2">
    <source>
        <dbReference type="ARBA" id="ARBA00022490"/>
    </source>
</evidence>
<comment type="similarity">
    <text evidence="4">Belongs to the TBCB family.</text>
</comment>
<dbReference type="GeneID" id="108562569"/>
<dbReference type="PROSITE" id="PS00845">
    <property type="entry name" value="CAP_GLY_1"/>
    <property type="match status" value="1"/>
</dbReference>
<keyword evidence="5" id="KW-0175">Coiled coil</keyword>
<evidence type="ECO:0000256" key="5">
    <source>
        <dbReference type="SAM" id="Coils"/>
    </source>
</evidence>
<dbReference type="InterPro" id="IPR045172">
    <property type="entry name" value="TBCB_Ubl"/>
</dbReference>
<reference evidence="8" key="1">
    <citation type="submission" date="2025-08" db="UniProtKB">
        <authorList>
            <consortium name="RefSeq"/>
        </authorList>
    </citation>
    <scope>IDENTIFICATION</scope>
    <source>
        <tissue evidence="8">Whole Larva</tissue>
    </source>
</reference>
<evidence type="ECO:0000256" key="3">
    <source>
        <dbReference type="ARBA" id="ARBA00023186"/>
    </source>
</evidence>
<dbReference type="PROSITE" id="PS50245">
    <property type="entry name" value="CAP_GLY_2"/>
    <property type="match status" value="1"/>
</dbReference>
<keyword evidence="7" id="KW-1185">Reference proteome</keyword>
<proteinExistence type="inferred from homology"/>
<dbReference type="InterPro" id="IPR036859">
    <property type="entry name" value="CAP-Gly_dom_sf"/>
</dbReference>
<dbReference type="RefSeq" id="XP_017776441.1">
    <property type="nucleotide sequence ID" value="XM_017920952.1"/>
</dbReference>
<dbReference type="Proteomes" id="UP000695000">
    <property type="component" value="Unplaced"/>
</dbReference>
<dbReference type="InterPro" id="IPR000938">
    <property type="entry name" value="CAP-Gly_domain"/>
</dbReference>
<dbReference type="Gene3D" id="2.30.30.190">
    <property type="entry name" value="CAP Gly-rich-like domain"/>
    <property type="match status" value="1"/>
</dbReference>
<dbReference type="SMART" id="SM01052">
    <property type="entry name" value="CAP_GLY"/>
    <property type="match status" value="1"/>
</dbReference>
<dbReference type="PANTHER" id="PTHR18916">
    <property type="entry name" value="DYNACTIN 1-RELATED MICROTUBULE-BINDING"/>
    <property type="match status" value="1"/>
</dbReference>
<dbReference type="InterPro" id="IPR000626">
    <property type="entry name" value="Ubiquitin-like_dom"/>
</dbReference>
<gene>
    <name evidence="8" type="primary">LOC108562569</name>
</gene>
<feature type="domain" description="CAP-Gly" evidence="6">
    <location>
        <begin position="180"/>
        <end position="222"/>
    </location>
</feature>
<keyword evidence="2" id="KW-0963">Cytoplasm</keyword>
<keyword evidence="3" id="KW-0143">Chaperone</keyword>
<name>A0ABM1MPE1_NICVS</name>